<dbReference type="InterPro" id="IPR058637">
    <property type="entry name" value="YknX-like_C"/>
</dbReference>
<dbReference type="Proteomes" id="UP000263486">
    <property type="component" value="Unassembled WGS sequence"/>
</dbReference>
<evidence type="ECO:0000313" key="5">
    <source>
        <dbReference type="EMBL" id="REI43072.1"/>
    </source>
</evidence>
<evidence type="ECO:0000259" key="4">
    <source>
        <dbReference type="Pfam" id="PF25989"/>
    </source>
</evidence>
<dbReference type="EMBL" id="QUAJ01000001">
    <property type="protein sequence ID" value="REI43072.1"/>
    <property type="molecule type" value="Genomic_DNA"/>
</dbReference>
<name>A0ABX9KKJ4_9FUSO</name>
<comment type="subcellular location">
    <subcellularLocation>
        <location evidence="1">Cell envelope</location>
    </subcellularLocation>
</comment>
<evidence type="ECO:0000256" key="2">
    <source>
        <dbReference type="ARBA" id="ARBA00023054"/>
    </source>
</evidence>
<proteinExistence type="predicted"/>
<organism evidence="5 6">
    <name type="scientific">Psychrilyobacter piezotolerans</name>
    <dbReference type="NCBI Taxonomy" id="2293438"/>
    <lineage>
        <taxon>Bacteria</taxon>
        <taxon>Fusobacteriati</taxon>
        <taxon>Fusobacteriota</taxon>
        <taxon>Fusobacteriia</taxon>
        <taxon>Fusobacteriales</taxon>
        <taxon>Fusobacteriaceae</taxon>
        <taxon>Psychrilyobacter</taxon>
    </lineage>
</organism>
<reference evidence="5 6" key="1">
    <citation type="submission" date="2018-08" db="EMBL/GenBank/DDBJ databases">
        <title>Draft genome sequence of Psychrilyobacter sp. strain SD5 isolated from Black Sea water.</title>
        <authorList>
            <person name="Yadav S."/>
            <person name="Villanueva L."/>
            <person name="Damste J.S.S."/>
        </authorList>
    </citation>
    <scope>NUCLEOTIDE SEQUENCE [LARGE SCALE GENOMIC DNA]</scope>
    <source>
        <strain evidence="5 6">SD5</strain>
    </source>
</reference>
<dbReference type="PANTHER" id="PTHR32347:SF14">
    <property type="entry name" value="EFFLUX SYSTEM COMPONENT YKNX-RELATED"/>
    <property type="match status" value="1"/>
</dbReference>
<feature type="domain" description="YknX-like C-terminal permuted SH3-like" evidence="4">
    <location>
        <begin position="338"/>
        <end position="395"/>
    </location>
</feature>
<evidence type="ECO:0000256" key="1">
    <source>
        <dbReference type="ARBA" id="ARBA00004196"/>
    </source>
</evidence>
<protein>
    <submittedName>
        <fullName evidence="5">HlyD family efflux transporter periplasmic adaptor subunit</fullName>
    </submittedName>
</protein>
<dbReference type="InterPro" id="IPR050465">
    <property type="entry name" value="UPF0194_transport"/>
</dbReference>
<dbReference type="PANTHER" id="PTHR32347">
    <property type="entry name" value="EFFLUX SYSTEM COMPONENT YKNX-RELATED"/>
    <property type="match status" value="1"/>
</dbReference>
<feature type="coiled-coil region" evidence="3">
    <location>
        <begin position="111"/>
        <end position="138"/>
    </location>
</feature>
<dbReference type="Gene3D" id="2.40.50.100">
    <property type="match status" value="1"/>
</dbReference>
<dbReference type="Gene3D" id="2.40.420.20">
    <property type="match status" value="1"/>
</dbReference>
<keyword evidence="6" id="KW-1185">Reference proteome</keyword>
<dbReference type="Pfam" id="PF25989">
    <property type="entry name" value="YknX_C"/>
    <property type="match status" value="1"/>
</dbReference>
<gene>
    <name evidence="5" type="ORF">DYH56_00015</name>
</gene>
<sequence length="401" mass="44006">MNMKKKIIIAVTALLIIGGGFTVLKNKNNKDTASVRLVKISNENISENLKFEGIVNARKTYGLYKKVPMIIEEVNINPGTMVKKGDELIVFSGVGSNGFENTGVSSIFIELEEKKLEVEVLEKQLTELERKEKVVKFQLDNANSTAEIMKELLEQDGVSSLEANKYITDAALKDLEYNNVIKDISLAEQRLKIKSDGLDEEMKEMSRNLAAPENGIITEVFVENGMMAVPGKPLLSFASLDGGLEVKVLIPVYQSQGVATGAGVDIISKGSLEEKRYRGKVISISSVAVVMKNGNNEERYLTATVELDDTKGLLPGANVGVEISGKALSGINVVDAFSVIEENGKNYVYIIENNRARRVEIQTGIKTLSKYEVLNLPEGMEVVVNPFKVRDGEKVLVKSNQ</sequence>
<evidence type="ECO:0000256" key="3">
    <source>
        <dbReference type="SAM" id="Coils"/>
    </source>
</evidence>
<evidence type="ECO:0000313" key="6">
    <source>
        <dbReference type="Proteomes" id="UP000263486"/>
    </source>
</evidence>
<accession>A0ABX9KKJ4</accession>
<keyword evidence="2 3" id="KW-0175">Coiled coil</keyword>
<comment type="caution">
    <text evidence="5">The sequence shown here is derived from an EMBL/GenBank/DDBJ whole genome shotgun (WGS) entry which is preliminary data.</text>
</comment>